<dbReference type="STRING" id="945553.A0A0D2LSJ9"/>
<protein>
    <recommendedName>
        <fullName evidence="3">F-box domain-containing protein</fullName>
    </recommendedName>
</protein>
<proteinExistence type="predicted"/>
<organism evidence="1 2">
    <name type="scientific">Hypholoma sublateritium (strain FD-334 SS-4)</name>
    <dbReference type="NCBI Taxonomy" id="945553"/>
    <lineage>
        <taxon>Eukaryota</taxon>
        <taxon>Fungi</taxon>
        <taxon>Dikarya</taxon>
        <taxon>Basidiomycota</taxon>
        <taxon>Agaricomycotina</taxon>
        <taxon>Agaricomycetes</taxon>
        <taxon>Agaricomycetidae</taxon>
        <taxon>Agaricales</taxon>
        <taxon>Agaricineae</taxon>
        <taxon>Strophariaceae</taxon>
        <taxon>Hypholoma</taxon>
    </lineage>
</organism>
<reference evidence="2" key="1">
    <citation type="submission" date="2014-04" db="EMBL/GenBank/DDBJ databases">
        <title>Evolutionary Origins and Diversification of the Mycorrhizal Mutualists.</title>
        <authorList>
            <consortium name="DOE Joint Genome Institute"/>
            <consortium name="Mycorrhizal Genomics Consortium"/>
            <person name="Kohler A."/>
            <person name="Kuo A."/>
            <person name="Nagy L.G."/>
            <person name="Floudas D."/>
            <person name="Copeland A."/>
            <person name="Barry K.W."/>
            <person name="Cichocki N."/>
            <person name="Veneault-Fourrey C."/>
            <person name="LaButti K."/>
            <person name="Lindquist E.A."/>
            <person name="Lipzen A."/>
            <person name="Lundell T."/>
            <person name="Morin E."/>
            <person name="Murat C."/>
            <person name="Riley R."/>
            <person name="Ohm R."/>
            <person name="Sun H."/>
            <person name="Tunlid A."/>
            <person name="Henrissat B."/>
            <person name="Grigoriev I.V."/>
            <person name="Hibbett D.S."/>
            <person name="Martin F."/>
        </authorList>
    </citation>
    <scope>NUCLEOTIDE SEQUENCE [LARGE SCALE GENOMIC DNA]</scope>
    <source>
        <strain evidence="2">FD-334 SS-4</strain>
    </source>
</reference>
<accession>A0A0D2LSJ9</accession>
<evidence type="ECO:0008006" key="3">
    <source>
        <dbReference type="Google" id="ProtNLM"/>
    </source>
</evidence>
<gene>
    <name evidence="1" type="ORF">HYPSUDRAFT_209244</name>
</gene>
<evidence type="ECO:0000313" key="1">
    <source>
        <dbReference type="EMBL" id="KJA13798.1"/>
    </source>
</evidence>
<keyword evidence="2" id="KW-1185">Reference proteome</keyword>
<dbReference type="OrthoDB" id="2745898at2759"/>
<evidence type="ECO:0000313" key="2">
    <source>
        <dbReference type="Proteomes" id="UP000054270"/>
    </source>
</evidence>
<dbReference type="AlphaFoldDB" id="A0A0D2LSJ9"/>
<dbReference type="EMBL" id="KN817713">
    <property type="protein sequence ID" value="KJA13798.1"/>
    <property type="molecule type" value="Genomic_DNA"/>
</dbReference>
<name>A0A0D2LSJ9_HYPSF</name>
<dbReference type="Proteomes" id="UP000054270">
    <property type="component" value="Unassembled WGS sequence"/>
</dbReference>
<sequence>METPAKLPLDVLGYITEMVAADNGLRKTNRRTIHTLKMLCLTCKLMVPVCRRHLFARISFPFFPKVPRRRDKLNEFILSNSTIAHYVKILRLNVMHPFITWDYDFLQKICDSSSATSVEIASADSRDWDAVPEKTKAVVLFLVQMPTVRYITLRAVKNFPASALSRTSKIRQLVFCGFCSLSPPGGNSTVEDLTITTLNGSLELWPSSYDGSDNTLASLMSPIGQNTIEGAVSFIAFNRLKSITLSITTPCISENMQNPVEFPLDIIGYIADLMGADVIPTLRYLTLNRIDNFPAAVLSRCSGLSELILYGISSVVPLGPNDAMQANTLKNLVSLTSHSASDSNNTLAVLMSPIGPKAAGATGSVIALDRLTHVSLGVISQAEFPQLLKFLEKAICLERLELDVVHMFTRLAGLGSTLAAHPNPKLRSVTVKFSGYIQRRDRNTLPDLNLELRHLSGKNVIEVLEVKACGEPDVLWTPEANDWAADFDELMTDSNAFPALRQVGLSLECRADEKREEDRWKMTEAWFPRILENKATHFKFCR</sequence>